<organism evidence="3 4">
    <name type="scientific">Paenibacillus montanisoli</name>
    <dbReference type="NCBI Taxonomy" id="2081970"/>
    <lineage>
        <taxon>Bacteria</taxon>
        <taxon>Bacillati</taxon>
        <taxon>Bacillota</taxon>
        <taxon>Bacilli</taxon>
        <taxon>Bacillales</taxon>
        <taxon>Paenibacillaceae</taxon>
        <taxon>Paenibacillus</taxon>
    </lineage>
</organism>
<dbReference type="Pfam" id="PF08757">
    <property type="entry name" value="CotH"/>
    <property type="match status" value="1"/>
</dbReference>
<dbReference type="Proteomes" id="UP000249260">
    <property type="component" value="Unassembled WGS sequence"/>
</dbReference>
<comment type="caution">
    <text evidence="3">The sequence shown here is derived from an EMBL/GenBank/DDBJ whole genome shotgun (WGS) entry which is preliminary data.</text>
</comment>
<name>A0A328TTZ7_9BACL</name>
<dbReference type="InterPro" id="IPR014867">
    <property type="entry name" value="Spore_coat_CotH_CotH2/3/7"/>
</dbReference>
<evidence type="ECO:0000313" key="4">
    <source>
        <dbReference type="Proteomes" id="UP000249260"/>
    </source>
</evidence>
<dbReference type="AlphaFoldDB" id="A0A328TTZ7"/>
<protein>
    <recommendedName>
        <fullName evidence="2">GH29D-like beta-sandwich domain-containing protein</fullName>
    </recommendedName>
</protein>
<keyword evidence="1" id="KW-0472">Membrane</keyword>
<dbReference type="OrthoDB" id="9806464at2"/>
<dbReference type="InterPro" id="IPR059177">
    <property type="entry name" value="GH29D-like_dom"/>
</dbReference>
<reference evidence="3 4" key="1">
    <citation type="submission" date="2018-06" db="EMBL/GenBank/DDBJ databases">
        <title>Paenibacillus montanisoli sp. nov., isolated from mountain area soil.</title>
        <authorList>
            <person name="Wu M."/>
        </authorList>
    </citation>
    <scope>NUCLEOTIDE SEQUENCE [LARGE SCALE GENOMIC DNA]</scope>
    <source>
        <strain evidence="3 4">RA17</strain>
    </source>
</reference>
<proteinExistence type="predicted"/>
<evidence type="ECO:0000313" key="3">
    <source>
        <dbReference type="EMBL" id="RAP73977.1"/>
    </source>
</evidence>
<keyword evidence="1" id="KW-0812">Transmembrane</keyword>
<gene>
    <name evidence="3" type="ORF">DL346_23145</name>
</gene>
<sequence>MQRAMPRRLLIPLVMWMITTTSALGSSMSNKKIGISLLLVLVAIAMLGWRLMERQSSNEGKSHQDVSYNAEPRFSLQPGWYPEGTKLAIALSGDERMKGKLVYTLDGAEPTAAATAYDKPIVLDRTVLVRAKLFYEDGTAGPETAGFFGIGAKPALPVAVVLANLDRLSEETIPARFQWFDPEGALAYESGAGMELFGGESRLQPQQSLELKAKKKYGGKSFAYRFFDQRERKAYNSIILRNGGQDFPLTHMRDSLSSLIAEPILEDVQAYRPVAVYLNNRYWGIYDLREKLDEQLLADRHGLETKSIDLLESDGEAKAGGDKAFKLLLEELRDARSSSPPDIRKLESMIDTDNLFDYMIVEAYIGNTDWPDHNIRYWRSDQHDGKWRWLLYDADLGFGKADEPTLNRLLSPALASHPSVELFQTLLQDAGMRERFLKRFGTLLNGPLSTETVTAAIDRARAALEPEMERHQERWGGTVSGWHAETDKLVSFAAKRPAELTKQVRQQFRLSDAEMNAYGLK</sequence>
<keyword evidence="1" id="KW-1133">Transmembrane helix</keyword>
<feature type="domain" description="GH29D-like beta-sandwich" evidence="2">
    <location>
        <begin position="79"/>
        <end position="140"/>
    </location>
</feature>
<accession>A0A328TTZ7</accession>
<keyword evidence="4" id="KW-1185">Reference proteome</keyword>
<feature type="transmembrane region" description="Helical" evidence="1">
    <location>
        <begin position="33"/>
        <end position="52"/>
    </location>
</feature>
<evidence type="ECO:0000259" key="2">
    <source>
        <dbReference type="Pfam" id="PF13290"/>
    </source>
</evidence>
<evidence type="ECO:0000256" key="1">
    <source>
        <dbReference type="SAM" id="Phobius"/>
    </source>
</evidence>
<dbReference type="EMBL" id="QLUW01000005">
    <property type="protein sequence ID" value="RAP73977.1"/>
    <property type="molecule type" value="Genomic_DNA"/>
</dbReference>
<dbReference type="Pfam" id="PF13290">
    <property type="entry name" value="CHB_HEX_C_1"/>
    <property type="match status" value="1"/>
</dbReference>